<evidence type="ECO:0000313" key="5">
    <source>
        <dbReference type="Proteomes" id="UP000428325"/>
    </source>
</evidence>
<accession>A0A6B9FH31</accession>
<dbReference type="PROSITE" id="PS50110">
    <property type="entry name" value="RESPONSE_REGULATORY"/>
    <property type="match status" value="1"/>
</dbReference>
<dbReference type="PANTHER" id="PTHR44591">
    <property type="entry name" value="STRESS RESPONSE REGULATOR PROTEIN 1"/>
    <property type="match status" value="1"/>
</dbReference>
<dbReference type="CDD" id="cd00156">
    <property type="entry name" value="REC"/>
    <property type="match status" value="1"/>
</dbReference>
<dbReference type="InterPro" id="IPR011006">
    <property type="entry name" value="CheY-like_superfamily"/>
</dbReference>
<evidence type="ECO:0000256" key="1">
    <source>
        <dbReference type="ARBA" id="ARBA00022553"/>
    </source>
</evidence>
<evidence type="ECO:0000259" key="3">
    <source>
        <dbReference type="PROSITE" id="PS50110"/>
    </source>
</evidence>
<organism evidence="4 5">
    <name type="scientific">Haloplanus rallus</name>
    <dbReference type="NCBI Taxonomy" id="1816183"/>
    <lineage>
        <taxon>Archaea</taxon>
        <taxon>Methanobacteriati</taxon>
        <taxon>Methanobacteriota</taxon>
        <taxon>Stenosarchaea group</taxon>
        <taxon>Halobacteria</taxon>
        <taxon>Halobacteriales</taxon>
        <taxon>Haloferacaceae</taxon>
        <taxon>Haloplanus</taxon>
    </lineage>
</organism>
<dbReference type="KEGG" id="hra:EI982_13990"/>
<evidence type="ECO:0000256" key="2">
    <source>
        <dbReference type="PROSITE-ProRule" id="PRU00169"/>
    </source>
</evidence>
<dbReference type="GO" id="GO:0000160">
    <property type="term" value="P:phosphorelay signal transduction system"/>
    <property type="evidence" value="ECO:0007669"/>
    <property type="project" value="InterPro"/>
</dbReference>
<dbReference type="EMBL" id="CP034345">
    <property type="protein sequence ID" value="QGX95813.1"/>
    <property type="molecule type" value="Genomic_DNA"/>
</dbReference>
<dbReference type="AlphaFoldDB" id="A0A6B9FH31"/>
<feature type="domain" description="Response regulatory" evidence="3">
    <location>
        <begin position="6"/>
        <end position="117"/>
    </location>
</feature>
<dbReference type="RefSeq" id="WP_157690273.1">
    <property type="nucleotide sequence ID" value="NZ_CP034345.1"/>
</dbReference>
<dbReference type="Proteomes" id="UP000428325">
    <property type="component" value="Chromosome"/>
</dbReference>
<name>A0A6B9FH31_9EURY</name>
<evidence type="ECO:0000313" key="4">
    <source>
        <dbReference type="EMBL" id="QGX95813.1"/>
    </source>
</evidence>
<dbReference type="InterPro" id="IPR050595">
    <property type="entry name" value="Bact_response_regulator"/>
</dbReference>
<reference evidence="4 5" key="1">
    <citation type="submission" date="2018-12" db="EMBL/GenBank/DDBJ databases">
        <title>Complete genome sequence of Haloplanus rallus MBLA0036.</title>
        <authorList>
            <person name="Nam Y.-d."/>
            <person name="Kang J."/>
            <person name="Chung W.-H."/>
            <person name="Park Y.S."/>
        </authorList>
    </citation>
    <scope>NUCLEOTIDE SEQUENCE [LARGE SCALE GENOMIC DNA]</scope>
    <source>
        <strain evidence="4 5">MBLA0036</strain>
    </source>
</reference>
<dbReference type="GeneID" id="43370675"/>
<dbReference type="PANTHER" id="PTHR44591:SF23">
    <property type="entry name" value="CHEY SUBFAMILY"/>
    <property type="match status" value="1"/>
</dbReference>
<dbReference type="SMART" id="SM00448">
    <property type="entry name" value="REC"/>
    <property type="match status" value="1"/>
</dbReference>
<gene>
    <name evidence="4" type="ORF">EI982_13990</name>
</gene>
<keyword evidence="5" id="KW-1185">Reference proteome</keyword>
<proteinExistence type="predicted"/>
<protein>
    <submittedName>
        <fullName evidence="4">Response regulator</fullName>
    </submittedName>
</protein>
<dbReference type="Gene3D" id="3.40.50.2300">
    <property type="match status" value="1"/>
</dbReference>
<dbReference type="InterPro" id="IPR001789">
    <property type="entry name" value="Sig_transdc_resp-reg_receiver"/>
</dbReference>
<dbReference type="OrthoDB" id="9652at2157"/>
<keyword evidence="1 2" id="KW-0597">Phosphoprotein</keyword>
<feature type="modified residue" description="4-aspartylphosphate" evidence="2">
    <location>
        <position position="55"/>
    </location>
</feature>
<dbReference type="SUPFAM" id="SSF52172">
    <property type="entry name" value="CheY-like"/>
    <property type="match status" value="1"/>
</dbReference>
<dbReference type="Pfam" id="PF00072">
    <property type="entry name" value="Response_reg"/>
    <property type="match status" value="1"/>
</dbReference>
<sequence length="194" mass="21214">MTDAPCVLIADDEPALLDLYATWLGDIDAEVVRAGCGAAALAHCDEGDVDVAVLDRHMPRVSGDEVLDALRDDPAGPRVAFVTAATPDVDIVDLDIDAYLTKPVSRDEFGDMVESLFRRESLPETVDRYVEKLSKRVALLESESQSVLQADPIYSAFEAELSRLASRIDYRPLDDPYLNRALADGGRDDFSVDP</sequence>